<proteinExistence type="predicted"/>
<dbReference type="AlphaFoldDB" id="A0AAD4QJT1"/>
<dbReference type="Proteomes" id="UP001203297">
    <property type="component" value="Unassembled WGS sequence"/>
</dbReference>
<gene>
    <name evidence="2" type="ORF">B0F90DRAFT_1769499</name>
</gene>
<comment type="caution">
    <text evidence="2">The sequence shown here is derived from an EMBL/GenBank/DDBJ whole genome shotgun (WGS) entry which is preliminary data.</text>
</comment>
<dbReference type="EMBL" id="WTXG01000117">
    <property type="protein sequence ID" value="KAI0292608.1"/>
    <property type="molecule type" value="Genomic_DNA"/>
</dbReference>
<name>A0AAD4QJT1_9AGAM</name>
<evidence type="ECO:0000256" key="1">
    <source>
        <dbReference type="SAM" id="SignalP"/>
    </source>
</evidence>
<protein>
    <submittedName>
        <fullName evidence="2">Uncharacterized protein</fullName>
    </submittedName>
</protein>
<evidence type="ECO:0000313" key="2">
    <source>
        <dbReference type="EMBL" id="KAI0292608.1"/>
    </source>
</evidence>
<feature type="signal peptide" evidence="1">
    <location>
        <begin position="1"/>
        <end position="16"/>
    </location>
</feature>
<feature type="non-terminal residue" evidence="2">
    <location>
        <position position="69"/>
    </location>
</feature>
<evidence type="ECO:0000313" key="3">
    <source>
        <dbReference type="Proteomes" id="UP001203297"/>
    </source>
</evidence>
<accession>A0AAD4QJT1</accession>
<keyword evidence="3" id="KW-1185">Reference proteome</keyword>
<feature type="chain" id="PRO_5042077746" evidence="1">
    <location>
        <begin position="17"/>
        <end position="69"/>
    </location>
</feature>
<reference evidence="2" key="1">
    <citation type="journal article" date="2022" name="New Phytol.">
        <title>Evolutionary transition to the ectomycorrhizal habit in the genomes of a hyperdiverse lineage of mushroom-forming fungi.</title>
        <authorList>
            <person name="Looney B."/>
            <person name="Miyauchi S."/>
            <person name="Morin E."/>
            <person name="Drula E."/>
            <person name="Courty P.E."/>
            <person name="Kohler A."/>
            <person name="Kuo A."/>
            <person name="LaButti K."/>
            <person name="Pangilinan J."/>
            <person name="Lipzen A."/>
            <person name="Riley R."/>
            <person name="Andreopoulos W."/>
            <person name="He G."/>
            <person name="Johnson J."/>
            <person name="Nolan M."/>
            <person name="Tritt A."/>
            <person name="Barry K.W."/>
            <person name="Grigoriev I.V."/>
            <person name="Nagy L.G."/>
            <person name="Hibbett D."/>
            <person name="Henrissat B."/>
            <person name="Matheny P.B."/>
            <person name="Labbe J."/>
            <person name="Martin F.M."/>
        </authorList>
    </citation>
    <scope>NUCLEOTIDE SEQUENCE</scope>
    <source>
        <strain evidence="2">BPL690</strain>
    </source>
</reference>
<sequence length="69" mass="8305">MLLQCLFIIINHRVFCFPPPHPRHYLTRLSWGRCISWSYRFLNHPWSRGTIHPTSMYPLAPPPLDPHHF</sequence>
<organism evidence="2 3">
    <name type="scientific">Multifurca ochricompacta</name>
    <dbReference type="NCBI Taxonomy" id="376703"/>
    <lineage>
        <taxon>Eukaryota</taxon>
        <taxon>Fungi</taxon>
        <taxon>Dikarya</taxon>
        <taxon>Basidiomycota</taxon>
        <taxon>Agaricomycotina</taxon>
        <taxon>Agaricomycetes</taxon>
        <taxon>Russulales</taxon>
        <taxon>Russulaceae</taxon>
        <taxon>Multifurca</taxon>
    </lineage>
</organism>
<keyword evidence="1" id="KW-0732">Signal</keyword>